<name>A0A9P7QZV4_9PEZI</name>
<reference evidence="2" key="1">
    <citation type="submission" date="2021-05" db="EMBL/GenBank/DDBJ databases">
        <title>Comparative genomics of three Colletotrichum scovillei strains and genetic complementation revealed genes involved fungal growth and virulence on chili pepper.</title>
        <authorList>
            <person name="Hsieh D.-K."/>
            <person name="Chuang S.-C."/>
            <person name="Chen C.-Y."/>
            <person name="Chao Y.-T."/>
            <person name="Lu M.-Y.J."/>
            <person name="Lee M.-H."/>
            <person name="Shih M.-C."/>
        </authorList>
    </citation>
    <scope>NUCLEOTIDE SEQUENCE</scope>
    <source>
        <strain evidence="2">Coll-153</strain>
    </source>
</reference>
<dbReference type="AlphaFoldDB" id="A0A9P7QZV4"/>
<proteinExistence type="predicted"/>
<feature type="compositionally biased region" description="Basic and acidic residues" evidence="1">
    <location>
        <begin position="69"/>
        <end position="79"/>
    </location>
</feature>
<feature type="region of interest" description="Disordered" evidence="1">
    <location>
        <begin position="59"/>
        <end position="79"/>
    </location>
</feature>
<comment type="caution">
    <text evidence="2">The sequence shown here is derived from an EMBL/GenBank/DDBJ whole genome shotgun (WGS) entry which is preliminary data.</text>
</comment>
<sequence>MKCTSRGITPILGAPHTTAQTNNYRSQTLNPMSLHHKLPFGDLAGFYRLLITHIESSAGKPGTLTLECDPTHGKRERQR</sequence>
<organism evidence="2 3">
    <name type="scientific">Colletotrichum scovillei</name>
    <dbReference type="NCBI Taxonomy" id="1209932"/>
    <lineage>
        <taxon>Eukaryota</taxon>
        <taxon>Fungi</taxon>
        <taxon>Dikarya</taxon>
        <taxon>Ascomycota</taxon>
        <taxon>Pezizomycotina</taxon>
        <taxon>Sordariomycetes</taxon>
        <taxon>Hypocreomycetidae</taxon>
        <taxon>Glomerellales</taxon>
        <taxon>Glomerellaceae</taxon>
        <taxon>Colletotrichum</taxon>
        <taxon>Colletotrichum acutatum species complex</taxon>
    </lineage>
</organism>
<accession>A0A9P7QZV4</accession>
<dbReference type="EMBL" id="JAESDN010000008">
    <property type="protein sequence ID" value="KAG7046860.1"/>
    <property type="molecule type" value="Genomic_DNA"/>
</dbReference>
<dbReference type="Proteomes" id="UP000699042">
    <property type="component" value="Unassembled WGS sequence"/>
</dbReference>
<evidence type="ECO:0000256" key="1">
    <source>
        <dbReference type="SAM" id="MobiDB-lite"/>
    </source>
</evidence>
<evidence type="ECO:0000313" key="3">
    <source>
        <dbReference type="Proteomes" id="UP000699042"/>
    </source>
</evidence>
<keyword evidence="3" id="KW-1185">Reference proteome</keyword>
<gene>
    <name evidence="2" type="ORF">JMJ77_015078</name>
</gene>
<protein>
    <submittedName>
        <fullName evidence="2">Uncharacterized protein</fullName>
    </submittedName>
</protein>
<evidence type="ECO:0000313" key="2">
    <source>
        <dbReference type="EMBL" id="KAG7046860.1"/>
    </source>
</evidence>